<keyword evidence="3" id="KW-1185">Reference proteome</keyword>
<proteinExistence type="predicted"/>
<feature type="compositionally biased region" description="Polar residues" evidence="1">
    <location>
        <begin position="305"/>
        <end position="335"/>
    </location>
</feature>
<organism evidence="3 4">
    <name type="scientific">Limulus polyphemus</name>
    <name type="common">Atlantic horseshoe crab</name>
    <dbReference type="NCBI Taxonomy" id="6850"/>
    <lineage>
        <taxon>Eukaryota</taxon>
        <taxon>Metazoa</taxon>
        <taxon>Ecdysozoa</taxon>
        <taxon>Arthropoda</taxon>
        <taxon>Chelicerata</taxon>
        <taxon>Merostomata</taxon>
        <taxon>Xiphosura</taxon>
        <taxon>Limulidae</taxon>
        <taxon>Limulus</taxon>
    </lineage>
</organism>
<dbReference type="InterPro" id="IPR036971">
    <property type="entry name" value="PDEase_catalytic_dom_sf"/>
</dbReference>
<accession>A0ABM1TG22</accession>
<dbReference type="GeneID" id="111088583"/>
<feature type="compositionally biased region" description="Polar residues" evidence="1">
    <location>
        <begin position="523"/>
        <end position="554"/>
    </location>
</feature>
<dbReference type="InterPro" id="IPR002073">
    <property type="entry name" value="PDEase_catalytic_dom"/>
</dbReference>
<protein>
    <submittedName>
        <fullName evidence="4">Uncharacterized protein LOC111088583 isoform X1</fullName>
    </submittedName>
</protein>
<feature type="compositionally biased region" description="Polar residues" evidence="1">
    <location>
        <begin position="379"/>
        <end position="389"/>
    </location>
</feature>
<evidence type="ECO:0000313" key="4">
    <source>
        <dbReference type="RefSeq" id="XP_022254828.1"/>
    </source>
</evidence>
<sequence>MFDRTRTSVARIQAVSDFFRYVVSPLFEIWDQFMDTSLSKNLMENLRHNQAVWNEELEKELADKEETSTTIGLAAVAMEECAPLASDEEDPIDEHGSLFRECFFLGEALGTFQRRRYSMPVKTFSVLPRDNSRQNSVSQVFQYRRMSSIGLSSSTSFRVPSPKVYIPCEEVTASRLLQPRTSIVSLSADSVSLLLERLQTFAEVEKGQPPPSRTRKAEEVGKPETTNRTLWEVLPTPMYAHGARTSPTETKGSSSKTDDSVKMHVDVGGTSDDPVVECNNGCCAQSSSPKCFQVDTKNAQKTESPRQSISSSIPGEQGTSQRTSAPQQSESSVSLRVQLIGQYTEREDDSFGASSIVEQKDERCYVKFLLGGDKESSKQRSWSSHVTRSLSEEHPQPPSKDFDSPAPSLKGSTSSLTSINSRLTCRRGSAPMVITSSTLSGLRDLSGASDLTEHPRVSAFGRRWSIPAEPVNGLLGHSESQNLKNKQDRSSHYRTSRKELVRRHSFGLLETLLVVPASESDNEGLSTGPTNTGTTCMARGNSSGRPGTVHRNFSNRGTFDIDSYEPEGSYNSESQAIFLPCISPSTKQLARRRGSLPADVPLSLMCRVQPVGTPSHPSPVYGVESLQKPDGDLPAANPISRRNSMGEILQVLLGPAGSRFALQGLSGESSTAAQDTVVIAGRAGKQGLPRRGSGGLELFSGFWRTKSLEKSPEPHATKQRMKLPRQSCSLDSAGYPEWLLQPGSHAWCRNSNLTVTTTGFVRPSVVRRRGSVPVNVPLLSVNSGDSP</sequence>
<evidence type="ECO:0000259" key="2">
    <source>
        <dbReference type="PROSITE" id="PS51845"/>
    </source>
</evidence>
<feature type="compositionally biased region" description="Basic and acidic residues" evidence="1">
    <location>
        <begin position="390"/>
        <end position="403"/>
    </location>
</feature>
<gene>
    <name evidence="4" type="primary">LOC111088583</name>
</gene>
<dbReference type="Proteomes" id="UP000694941">
    <property type="component" value="Unplaced"/>
</dbReference>
<feature type="compositionally biased region" description="Polar residues" evidence="1">
    <location>
        <begin position="245"/>
        <end position="255"/>
    </location>
</feature>
<evidence type="ECO:0000256" key="1">
    <source>
        <dbReference type="SAM" id="MobiDB-lite"/>
    </source>
</evidence>
<feature type="region of interest" description="Disordered" evidence="1">
    <location>
        <begin position="519"/>
        <end position="554"/>
    </location>
</feature>
<feature type="compositionally biased region" description="Basic and acidic residues" evidence="1">
    <location>
        <begin position="256"/>
        <end position="265"/>
    </location>
</feature>
<evidence type="ECO:0000313" key="3">
    <source>
        <dbReference type="Proteomes" id="UP000694941"/>
    </source>
</evidence>
<feature type="region of interest" description="Disordered" evidence="1">
    <location>
        <begin position="204"/>
        <end position="271"/>
    </location>
</feature>
<feature type="region of interest" description="Disordered" evidence="1">
    <location>
        <begin position="296"/>
        <end position="335"/>
    </location>
</feature>
<reference evidence="4" key="1">
    <citation type="submission" date="2025-08" db="UniProtKB">
        <authorList>
            <consortium name="RefSeq"/>
        </authorList>
    </citation>
    <scope>IDENTIFICATION</scope>
    <source>
        <tissue evidence="4">Muscle</tissue>
    </source>
</reference>
<dbReference type="PROSITE" id="PS51845">
    <property type="entry name" value="PDEASE_I_2"/>
    <property type="match status" value="1"/>
</dbReference>
<feature type="domain" description="PDEase" evidence="2">
    <location>
        <begin position="1"/>
        <end position="60"/>
    </location>
</feature>
<feature type="region of interest" description="Disordered" evidence="1">
    <location>
        <begin position="377"/>
        <end position="417"/>
    </location>
</feature>
<dbReference type="RefSeq" id="XP_022254828.1">
    <property type="nucleotide sequence ID" value="XM_022399120.1"/>
</dbReference>
<dbReference type="SUPFAM" id="SSF109604">
    <property type="entry name" value="HD-domain/PDEase-like"/>
    <property type="match status" value="1"/>
</dbReference>
<dbReference type="Gene3D" id="1.10.1300.10">
    <property type="entry name" value="3'5'-cyclic nucleotide phosphodiesterase, catalytic domain"/>
    <property type="match status" value="1"/>
</dbReference>
<name>A0ABM1TG22_LIMPO</name>